<dbReference type="SUPFAM" id="SSF52047">
    <property type="entry name" value="RNI-like"/>
    <property type="match status" value="1"/>
</dbReference>
<dbReference type="Gene3D" id="3.80.10.10">
    <property type="entry name" value="Ribonuclease Inhibitor"/>
    <property type="match status" value="1"/>
</dbReference>
<dbReference type="EMBL" id="RWJN01000003">
    <property type="protein sequence ID" value="TCD71699.1"/>
    <property type="molecule type" value="Genomic_DNA"/>
</dbReference>
<dbReference type="InterPro" id="IPR001810">
    <property type="entry name" value="F-box_dom"/>
</dbReference>
<gene>
    <name evidence="2" type="ORF">EIP91_005465</name>
</gene>
<comment type="caution">
    <text evidence="2">The sequence shown here is derived from an EMBL/GenBank/DDBJ whole genome shotgun (WGS) entry which is preliminary data.</text>
</comment>
<name>A0A4R0RZ58_9APHY</name>
<evidence type="ECO:0000259" key="1">
    <source>
        <dbReference type="Pfam" id="PF12937"/>
    </source>
</evidence>
<dbReference type="AlphaFoldDB" id="A0A4R0RZ58"/>
<feature type="domain" description="F-box" evidence="1">
    <location>
        <begin position="2"/>
        <end position="54"/>
    </location>
</feature>
<dbReference type="Gene3D" id="1.20.1280.50">
    <property type="match status" value="1"/>
</dbReference>
<evidence type="ECO:0000313" key="3">
    <source>
        <dbReference type="Proteomes" id="UP000292702"/>
    </source>
</evidence>
<sequence>MLPVEILVEIFDVYILSAIYEERYSYSWIRITHVCHRWRVVAMTAPLLWSRIYFDNVVKHNPANDLEKDPSGLNTCVPEMLARSRNTLLDVYICFYYSRSTPRPSETWSIYQTLISSLSRAHTFTIIRHDYRPEDDTWLQDHIPSKAPHLVSLALSGRNLPALFAQCDMPVLRELHVSPAKDAWSTSCIFQGPLTRLRLYEIEDNDFSALLSTLKALPSLEELTIWGDCPEWSAAKTYPDLLDSVSLPRLKSLELVFEDSNSWLALYQRLRLPPTTMFTLHVYVVHMNTTVLRCDQFAPTFLSMLESFTAHSGRRIRGVAYRPTSDALRTSTGVELYTTDILDWRRTPSSEDLDSVSYSTPLHLRPQFHLKLECDHALSPCPPIFLQFLHALPLSETTWLCIGDIEDESGGYPGPCEEELRTLIEAKMPALTTVCLGGGQTAEMVAALLSRTDDPEEGKFLIPHLTTLYLYNASFRFPEARAEEDPSELKDDLMKILVDRANADAYIQRLVLLECSGLWEQDLVDMRETMGRTDWILEWDGVDAFDALLVNPSYL</sequence>
<reference evidence="2 3" key="1">
    <citation type="submission" date="2018-11" db="EMBL/GenBank/DDBJ databases">
        <title>Genome assembly of Steccherinum ochraceum LE-BIN_3174, the white-rot fungus of the Steccherinaceae family (The Residual Polyporoid clade, Polyporales, Basidiomycota).</title>
        <authorList>
            <person name="Fedorova T.V."/>
            <person name="Glazunova O.A."/>
            <person name="Landesman E.O."/>
            <person name="Moiseenko K.V."/>
            <person name="Psurtseva N.V."/>
            <person name="Savinova O.S."/>
            <person name="Shakhova N.V."/>
            <person name="Tyazhelova T.V."/>
            <person name="Vasina D.V."/>
        </authorList>
    </citation>
    <scope>NUCLEOTIDE SEQUENCE [LARGE SCALE GENOMIC DNA]</scope>
    <source>
        <strain evidence="2 3">LE-BIN_3174</strain>
    </source>
</reference>
<protein>
    <recommendedName>
        <fullName evidence="1">F-box domain-containing protein</fullName>
    </recommendedName>
</protein>
<keyword evidence="3" id="KW-1185">Reference proteome</keyword>
<dbReference type="Pfam" id="PF12937">
    <property type="entry name" value="F-box-like"/>
    <property type="match status" value="1"/>
</dbReference>
<dbReference type="Proteomes" id="UP000292702">
    <property type="component" value="Unassembled WGS sequence"/>
</dbReference>
<organism evidence="2 3">
    <name type="scientific">Steccherinum ochraceum</name>
    <dbReference type="NCBI Taxonomy" id="92696"/>
    <lineage>
        <taxon>Eukaryota</taxon>
        <taxon>Fungi</taxon>
        <taxon>Dikarya</taxon>
        <taxon>Basidiomycota</taxon>
        <taxon>Agaricomycotina</taxon>
        <taxon>Agaricomycetes</taxon>
        <taxon>Polyporales</taxon>
        <taxon>Steccherinaceae</taxon>
        <taxon>Steccherinum</taxon>
    </lineage>
</organism>
<accession>A0A4R0RZ58</accession>
<dbReference type="InterPro" id="IPR032675">
    <property type="entry name" value="LRR_dom_sf"/>
</dbReference>
<proteinExistence type="predicted"/>
<evidence type="ECO:0000313" key="2">
    <source>
        <dbReference type="EMBL" id="TCD71699.1"/>
    </source>
</evidence>
<dbReference type="STRING" id="92696.A0A4R0RZ58"/>
<dbReference type="OrthoDB" id="2746321at2759"/>